<proteinExistence type="predicted"/>
<dbReference type="OrthoDB" id="3571746at2"/>
<protein>
    <submittedName>
        <fullName evidence="2">Uncharacterized protein</fullName>
    </submittedName>
</protein>
<accession>A0A1V2IFL1</accession>
<evidence type="ECO:0000313" key="2">
    <source>
        <dbReference type="EMBL" id="ONH31897.1"/>
    </source>
</evidence>
<dbReference type="RefSeq" id="WP_076814686.1">
    <property type="nucleotide sequence ID" value="NZ_MOMC01000014.1"/>
</dbReference>
<reference evidence="3" key="1">
    <citation type="submission" date="2016-10" db="EMBL/GenBank/DDBJ databases">
        <title>Frankia sp. NRRL B-16386 Genome sequencing.</title>
        <authorList>
            <person name="Ghodhbane-Gtari F."/>
            <person name="Swanson E."/>
            <person name="Gueddou A."/>
            <person name="Hezbri K."/>
            <person name="Ktari K."/>
            <person name="Nouioui I."/>
            <person name="Morris K."/>
            <person name="Simpson S."/>
            <person name="Abebe-Akele F."/>
            <person name="Thomas K."/>
            <person name="Gtari M."/>
            <person name="Tisa L.S."/>
        </authorList>
    </citation>
    <scope>NUCLEOTIDE SEQUENCE [LARGE SCALE GENOMIC DNA]</scope>
    <source>
        <strain evidence="3">NRRL B-16386</strain>
    </source>
</reference>
<dbReference type="Proteomes" id="UP000188929">
    <property type="component" value="Unassembled WGS sequence"/>
</dbReference>
<evidence type="ECO:0000256" key="1">
    <source>
        <dbReference type="SAM" id="MobiDB-lite"/>
    </source>
</evidence>
<feature type="region of interest" description="Disordered" evidence="1">
    <location>
        <begin position="75"/>
        <end position="98"/>
    </location>
</feature>
<keyword evidence="3" id="KW-1185">Reference proteome</keyword>
<name>A0A1V2IFL1_9ACTN</name>
<comment type="caution">
    <text evidence="2">The sequence shown here is derived from an EMBL/GenBank/DDBJ whole genome shotgun (WGS) entry which is preliminary data.</text>
</comment>
<dbReference type="EMBL" id="MOMC01000014">
    <property type="protein sequence ID" value="ONH31897.1"/>
    <property type="molecule type" value="Genomic_DNA"/>
</dbReference>
<organism evidence="2 3">
    <name type="scientific">Pseudofrankia asymbiotica</name>
    <dbReference type="NCBI Taxonomy" id="1834516"/>
    <lineage>
        <taxon>Bacteria</taxon>
        <taxon>Bacillati</taxon>
        <taxon>Actinomycetota</taxon>
        <taxon>Actinomycetes</taxon>
        <taxon>Frankiales</taxon>
        <taxon>Frankiaceae</taxon>
        <taxon>Pseudofrankia</taxon>
    </lineage>
</organism>
<evidence type="ECO:0000313" key="3">
    <source>
        <dbReference type="Proteomes" id="UP000188929"/>
    </source>
</evidence>
<dbReference type="STRING" id="1834516.BL253_07055"/>
<gene>
    <name evidence="2" type="ORF">BL253_07055</name>
</gene>
<dbReference type="AlphaFoldDB" id="A0A1V2IFL1"/>
<sequence length="170" mass="18443">MLSVFCFDRLAVTVRDMYFVDPDPAPGQEGPERGVRVELRLVEAQPWRGSIYASQRIVVDTSLLRVDLLESVERGPGSRDRVHHHPTMTDNEPGGRVFDRGLTADPAAWLRERLADPMALLAAAGVENPAEYAESADELAASLPDVVDAVAAKLAKVRAGELALSPTRGT</sequence>